<dbReference type="AlphaFoldDB" id="A0A557R3D4"/>
<evidence type="ECO:0000313" key="2">
    <source>
        <dbReference type="EMBL" id="TVO59652.1"/>
    </source>
</evidence>
<evidence type="ECO:0000313" key="3">
    <source>
        <dbReference type="Proteomes" id="UP000319502"/>
    </source>
</evidence>
<comment type="caution">
    <text evidence="2">The sequence shown here is derived from an EMBL/GenBank/DDBJ whole genome shotgun (WGS) entry which is preliminary data.</text>
</comment>
<dbReference type="InterPro" id="IPR022742">
    <property type="entry name" value="Hydrolase_4"/>
</dbReference>
<dbReference type="Proteomes" id="UP000319502">
    <property type="component" value="Unassembled WGS sequence"/>
</dbReference>
<organism evidence="2 3">
    <name type="scientific">Denitromonas halophila</name>
    <dbReference type="NCBI Taxonomy" id="1629404"/>
    <lineage>
        <taxon>Bacteria</taxon>
        <taxon>Pseudomonadati</taxon>
        <taxon>Pseudomonadota</taxon>
        <taxon>Betaproteobacteria</taxon>
        <taxon>Rhodocyclales</taxon>
        <taxon>Zoogloeaceae</taxon>
        <taxon>Denitromonas</taxon>
    </lineage>
</organism>
<accession>A0A557R3D4</accession>
<proteinExistence type="predicted"/>
<keyword evidence="3" id="KW-1185">Reference proteome</keyword>
<dbReference type="InterPro" id="IPR029058">
    <property type="entry name" value="AB_hydrolase_fold"/>
</dbReference>
<dbReference type="NCBIfam" id="TIGR03101">
    <property type="entry name" value="hydr2_PEP"/>
    <property type="match status" value="1"/>
</dbReference>
<protein>
    <submittedName>
        <fullName evidence="2">Hydrolase 2, exosortase A system-associated</fullName>
    </submittedName>
</protein>
<dbReference type="InterPro" id="IPR017532">
    <property type="entry name" value="Hydrolase-2_PEP"/>
</dbReference>
<dbReference type="OrthoDB" id="8525674at2"/>
<dbReference type="GO" id="GO:0016787">
    <property type="term" value="F:hydrolase activity"/>
    <property type="evidence" value="ECO:0007669"/>
    <property type="project" value="UniProtKB-KW"/>
</dbReference>
<keyword evidence="2" id="KW-0378">Hydrolase</keyword>
<evidence type="ECO:0000259" key="1">
    <source>
        <dbReference type="Pfam" id="PF12146"/>
    </source>
</evidence>
<name>A0A557R3D4_9RHOO</name>
<reference evidence="2 3" key="1">
    <citation type="submission" date="2019-07" db="EMBL/GenBank/DDBJ databases">
        <title>The pathways for chlorine oxyanion respiration interact through the shared metabolite chlorate.</title>
        <authorList>
            <person name="Barnum T.P."/>
            <person name="Cheng Y."/>
            <person name="Hill K.A."/>
            <person name="Lucas L.N."/>
            <person name="Carlson H.K."/>
            <person name="Coates J.D."/>
        </authorList>
    </citation>
    <scope>NUCLEOTIDE SEQUENCE [LARGE SCALE GENOMIC DNA]</scope>
    <source>
        <strain evidence="2 3">SFB-3</strain>
    </source>
</reference>
<dbReference type="Gene3D" id="3.40.50.1820">
    <property type="entry name" value="alpha/beta hydrolase"/>
    <property type="match status" value="1"/>
</dbReference>
<dbReference type="EMBL" id="VMNK01000001">
    <property type="protein sequence ID" value="TVO59652.1"/>
    <property type="molecule type" value="Genomic_DNA"/>
</dbReference>
<sequence>MRRHEPTRLIADSPDAMNTTAARTTTAKPVFLTLNGRRLFALQIVPTGATSGAVLYLPPFAEEMNRCRSHVVAQARAMAERGLHCLILDPFGTGESEGEIIDARWDLWLDDARAAAHWLTQETGHAPTLWGVRTGALLAAELAASENAPALERLLFWQPVLDGKLFLNQLLRLRLAAQMFNDTEKETTEQLRDRLSAGEVIEVAGYPLGGAMADSLATRKMSDFTALSKTRIAWVEVVAKPGQALALPSRKLIDTLTEAGGRIDVQSVACPMIWQLHERADAHALETATLELIFAQQGAPA</sequence>
<dbReference type="SUPFAM" id="SSF53474">
    <property type="entry name" value="alpha/beta-Hydrolases"/>
    <property type="match status" value="1"/>
</dbReference>
<feature type="domain" description="Serine aminopeptidase S33" evidence="1">
    <location>
        <begin position="73"/>
        <end position="174"/>
    </location>
</feature>
<gene>
    <name evidence="2" type="ORF">FHP91_00030</name>
</gene>
<dbReference type="Pfam" id="PF12146">
    <property type="entry name" value="Hydrolase_4"/>
    <property type="match status" value="1"/>
</dbReference>